<reference evidence="2" key="2">
    <citation type="submission" date="2020-11" db="EMBL/GenBank/DDBJ databases">
        <authorList>
            <person name="McCartney M.A."/>
            <person name="Auch B."/>
            <person name="Kono T."/>
            <person name="Mallez S."/>
            <person name="Becker A."/>
            <person name="Gohl D.M."/>
            <person name="Silverstein K.A.T."/>
            <person name="Koren S."/>
            <person name="Bechman K.B."/>
            <person name="Herman A."/>
            <person name="Abrahante J.E."/>
            <person name="Garbe J."/>
        </authorList>
    </citation>
    <scope>NUCLEOTIDE SEQUENCE</scope>
    <source>
        <strain evidence="2">Duluth1</strain>
        <tissue evidence="2">Whole animal</tissue>
    </source>
</reference>
<dbReference type="Proteomes" id="UP000828390">
    <property type="component" value="Unassembled WGS sequence"/>
</dbReference>
<evidence type="ECO:0000256" key="1">
    <source>
        <dbReference type="SAM" id="MobiDB-lite"/>
    </source>
</evidence>
<accession>A0A9D4QWQ7</accession>
<protein>
    <submittedName>
        <fullName evidence="2">Uncharacterized protein</fullName>
    </submittedName>
</protein>
<proteinExistence type="predicted"/>
<feature type="region of interest" description="Disordered" evidence="1">
    <location>
        <begin position="47"/>
        <end position="69"/>
    </location>
</feature>
<gene>
    <name evidence="2" type="ORF">DPMN_088797</name>
</gene>
<organism evidence="2 3">
    <name type="scientific">Dreissena polymorpha</name>
    <name type="common">Zebra mussel</name>
    <name type="synonym">Mytilus polymorpha</name>
    <dbReference type="NCBI Taxonomy" id="45954"/>
    <lineage>
        <taxon>Eukaryota</taxon>
        <taxon>Metazoa</taxon>
        <taxon>Spiralia</taxon>
        <taxon>Lophotrochozoa</taxon>
        <taxon>Mollusca</taxon>
        <taxon>Bivalvia</taxon>
        <taxon>Autobranchia</taxon>
        <taxon>Heteroconchia</taxon>
        <taxon>Euheterodonta</taxon>
        <taxon>Imparidentia</taxon>
        <taxon>Neoheterodontei</taxon>
        <taxon>Myida</taxon>
        <taxon>Dreissenoidea</taxon>
        <taxon>Dreissenidae</taxon>
        <taxon>Dreissena</taxon>
    </lineage>
</organism>
<reference evidence="2" key="1">
    <citation type="journal article" date="2019" name="bioRxiv">
        <title>The Genome of the Zebra Mussel, Dreissena polymorpha: A Resource for Invasive Species Research.</title>
        <authorList>
            <person name="McCartney M.A."/>
            <person name="Auch B."/>
            <person name="Kono T."/>
            <person name="Mallez S."/>
            <person name="Zhang Y."/>
            <person name="Obille A."/>
            <person name="Becker A."/>
            <person name="Abrahante J.E."/>
            <person name="Garbe J."/>
            <person name="Badalamenti J.P."/>
            <person name="Herman A."/>
            <person name="Mangelson H."/>
            <person name="Liachko I."/>
            <person name="Sullivan S."/>
            <person name="Sone E.D."/>
            <person name="Koren S."/>
            <person name="Silverstein K.A.T."/>
            <person name="Beckman K.B."/>
            <person name="Gohl D.M."/>
        </authorList>
    </citation>
    <scope>NUCLEOTIDE SEQUENCE</scope>
    <source>
        <strain evidence="2">Duluth1</strain>
        <tissue evidence="2">Whole animal</tissue>
    </source>
</reference>
<evidence type="ECO:0000313" key="3">
    <source>
        <dbReference type="Proteomes" id="UP000828390"/>
    </source>
</evidence>
<feature type="region of interest" description="Disordered" evidence="1">
    <location>
        <begin position="84"/>
        <end position="104"/>
    </location>
</feature>
<dbReference type="EMBL" id="JAIWYP010000003">
    <property type="protein sequence ID" value="KAH3846496.1"/>
    <property type="molecule type" value="Genomic_DNA"/>
</dbReference>
<dbReference type="AlphaFoldDB" id="A0A9D4QWQ7"/>
<evidence type="ECO:0000313" key="2">
    <source>
        <dbReference type="EMBL" id="KAH3846496.1"/>
    </source>
</evidence>
<comment type="caution">
    <text evidence="2">The sequence shown here is derived from an EMBL/GenBank/DDBJ whole genome shotgun (WGS) entry which is preliminary data.</text>
</comment>
<keyword evidence="3" id="KW-1185">Reference proteome</keyword>
<name>A0A9D4QWQ7_DREPO</name>
<sequence>MQDWLHSKQYHLRKLLLLPRLPGHWKEYRGQTDKGIPIIRLSFRRTNQRHQTESSPVDESAHQAAWPAQWPSKIKAKPSTVKCMNAKPQPAMKPKAEVAPASPEVPSFLKRRQVRPEMAWEQGF</sequence>